<reference evidence="1" key="2">
    <citation type="submission" date="2021-04" db="EMBL/GenBank/DDBJ databases">
        <authorList>
            <person name="Gilroy R."/>
        </authorList>
    </citation>
    <scope>NUCLEOTIDE SEQUENCE</scope>
    <source>
        <strain evidence="1">ChiHjej11B10-19426</strain>
    </source>
</reference>
<dbReference type="EMBL" id="DXCC01000029">
    <property type="protein sequence ID" value="HIZ15742.1"/>
    <property type="molecule type" value="Genomic_DNA"/>
</dbReference>
<dbReference type="InterPro" id="IPR023885">
    <property type="entry name" value="4Fe4S-binding_SPASM_dom"/>
</dbReference>
<dbReference type="InterPro" id="IPR013785">
    <property type="entry name" value="Aldolase_TIM"/>
</dbReference>
<gene>
    <name evidence="1" type="ORF">H9816_07540</name>
</gene>
<protein>
    <submittedName>
        <fullName evidence="1">SPASM domain-containing protein</fullName>
    </submittedName>
</protein>
<evidence type="ECO:0000313" key="1">
    <source>
        <dbReference type="EMBL" id="HIZ15742.1"/>
    </source>
</evidence>
<name>A0A9D2DEV2_9BACT</name>
<dbReference type="AlphaFoldDB" id="A0A9D2DEV2"/>
<proteinExistence type="predicted"/>
<evidence type="ECO:0000313" key="2">
    <source>
        <dbReference type="Proteomes" id="UP000824014"/>
    </source>
</evidence>
<organism evidence="1 2">
    <name type="scientific">Candidatus Tidjanibacter faecipullorum</name>
    <dbReference type="NCBI Taxonomy" id="2838766"/>
    <lineage>
        <taxon>Bacteria</taxon>
        <taxon>Pseudomonadati</taxon>
        <taxon>Bacteroidota</taxon>
        <taxon>Bacteroidia</taxon>
        <taxon>Bacteroidales</taxon>
        <taxon>Rikenellaceae</taxon>
        <taxon>Tidjanibacter</taxon>
    </lineage>
</organism>
<dbReference type="Proteomes" id="UP000824014">
    <property type="component" value="Unassembled WGS sequence"/>
</dbReference>
<reference evidence="1" key="1">
    <citation type="journal article" date="2021" name="PeerJ">
        <title>Extensive microbial diversity within the chicken gut microbiome revealed by metagenomics and culture.</title>
        <authorList>
            <person name="Gilroy R."/>
            <person name="Ravi A."/>
            <person name="Getino M."/>
            <person name="Pursley I."/>
            <person name="Horton D.L."/>
            <person name="Alikhan N.F."/>
            <person name="Baker D."/>
            <person name="Gharbi K."/>
            <person name="Hall N."/>
            <person name="Watson M."/>
            <person name="Adriaenssens E.M."/>
            <person name="Foster-Nyarko E."/>
            <person name="Jarju S."/>
            <person name="Secka A."/>
            <person name="Antonio M."/>
            <person name="Oren A."/>
            <person name="Chaudhuri R.R."/>
            <person name="La Ragione R."/>
            <person name="Hildebrand F."/>
            <person name="Pallen M.J."/>
        </authorList>
    </citation>
    <scope>NUCLEOTIDE SEQUENCE</scope>
    <source>
        <strain evidence="1">ChiHjej11B10-19426</strain>
    </source>
</reference>
<accession>A0A9D2DEV2</accession>
<dbReference type="Gene3D" id="3.20.20.70">
    <property type="entry name" value="Aldolase class I"/>
    <property type="match status" value="1"/>
</dbReference>
<feature type="non-terminal residue" evidence="1">
    <location>
        <position position="1"/>
    </location>
</feature>
<comment type="caution">
    <text evidence="1">The sequence shown here is derived from an EMBL/GenBank/DDBJ whole genome shotgun (WGS) entry which is preliminary data.</text>
</comment>
<sequence length="174" mass="20308">DSVDFVDSQHFYMRLHKVWQVDSANIDYGQFLEFIAMARKKGIRTEFQPLTDMKPYVCYADIYGCAVINYDGNIFKCTARKFSVDNAEGVLTQDGSILWNVERIQRRLMCVAPVVCRQCKIYPACQGFCSQHKLEMIGHQNDGQYCPVQKDFSIDKYILLNFQQQYIQGKLMWL</sequence>
<dbReference type="NCBIfam" id="TIGR04085">
    <property type="entry name" value="rSAM_more_4Fe4S"/>
    <property type="match status" value="1"/>
</dbReference>